<sequence>LFIQGLLDRLKEGGGGVVVAEGYVREFERRGYLSAGVFVPVVVLEHPDMVKRMHEEFVHAGSDVVLAFTYYGHRDKLRHIGREDELEKLNRTALKMAREVADKTGTLMAGLPAVITMTAYIPDVTTDDVPFPEACRKLEEAGAAVVGLNCGRGPATMLPLIKEIRKECKGPVAAVPVPYRCTDESRTFQSLKDPVTGERLYPTNISCFECNRSDIRKFAEEAKNIGVKYIGVCCGNNGGLTREVAQVYGRKPEACKYSPDISLSCVFGESSKEEKYSRSSKIRDFMIKGN</sequence>
<dbReference type="PANTHER" id="PTHR11103">
    <property type="entry name" value="SLR1189 PROTEIN"/>
    <property type="match status" value="1"/>
</dbReference>
<dbReference type="Pfam" id="PF02574">
    <property type="entry name" value="S-methyl_trans"/>
    <property type="match status" value="2"/>
</dbReference>
<dbReference type="InterPro" id="IPR017226">
    <property type="entry name" value="BHMT-like"/>
</dbReference>
<dbReference type="GO" id="GO:0008270">
    <property type="term" value="F:zinc ion binding"/>
    <property type="evidence" value="ECO:0007669"/>
    <property type="project" value="InterPro"/>
</dbReference>
<evidence type="ECO:0000256" key="3">
    <source>
        <dbReference type="ARBA" id="ARBA00034478"/>
    </source>
</evidence>
<evidence type="ECO:0000256" key="2">
    <source>
        <dbReference type="ARBA" id="ARBA00022679"/>
    </source>
</evidence>
<dbReference type="PIRSF" id="PIRSF037505">
    <property type="entry name" value="Betaine_HMT"/>
    <property type="match status" value="1"/>
</dbReference>
<dbReference type="GO" id="GO:0032259">
    <property type="term" value="P:methylation"/>
    <property type="evidence" value="ECO:0007669"/>
    <property type="project" value="UniProtKB-KW"/>
</dbReference>
<dbReference type="PANTHER" id="PTHR11103:SF18">
    <property type="entry name" value="SLR1189 PROTEIN"/>
    <property type="match status" value="1"/>
</dbReference>
<proteinExistence type="predicted"/>
<reference evidence="5" key="1">
    <citation type="submission" date="2019-08" db="EMBL/GenBank/DDBJ databases">
        <title>The improved chromosome-level genome for the pearl oyster Pinctada fucata martensii using PacBio sequencing and Hi-C.</title>
        <authorList>
            <person name="Zheng Z."/>
        </authorList>
    </citation>
    <scope>NUCLEOTIDE SEQUENCE</scope>
    <source>
        <strain evidence="5">ZZ-2019</strain>
        <tissue evidence="5">Adductor muscle</tissue>
    </source>
</reference>
<dbReference type="InterPro" id="IPR036589">
    <property type="entry name" value="HCY_dom_sf"/>
</dbReference>
<name>A0AA88Y6X4_PINIB</name>
<feature type="domain" description="Hcy-binding" evidence="4">
    <location>
        <begin position="43"/>
        <end position="106"/>
    </location>
</feature>
<dbReference type="InterPro" id="IPR003726">
    <property type="entry name" value="HCY_dom"/>
</dbReference>
<organism evidence="5 6">
    <name type="scientific">Pinctada imbricata</name>
    <name type="common">Atlantic pearl-oyster</name>
    <name type="synonym">Pinctada martensii</name>
    <dbReference type="NCBI Taxonomy" id="66713"/>
    <lineage>
        <taxon>Eukaryota</taxon>
        <taxon>Metazoa</taxon>
        <taxon>Spiralia</taxon>
        <taxon>Lophotrochozoa</taxon>
        <taxon>Mollusca</taxon>
        <taxon>Bivalvia</taxon>
        <taxon>Autobranchia</taxon>
        <taxon>Pteriomorphia</taxon>
        <taxon>Pterioida</taxon>
        <taxon>Pterioidea</taxon>
        <taxon>Pteriidae</taxon>
        <taxon>Pinctada</taxon>
    </lineage>
</organism>
<evidence type="ECO:0000313" key="5">
    <source>
        <dbReference type="EMBL" id="KAK3098966.1"/>
    </source>
</evidence>
<evidence type="ECO:0000256" key="1">
    <source>
        <dbReference type="ARBA" id="ARBA00022603"/>
    </source>
</evidence>
<dbReference type="GO" id="GO:0009086">
    <property type="term" value="P:methionine biosynthetic process"/>
    <property type="evidence" value="ECO:0007669"/>
    <property type="project" value="InterPro"/>
</dbReference>
<dbReference type="AlphaFoldDB" id="A0AA88Y6X4"/>
<keyword evidence="2" id="KW-0808">Transferase</keyword>
<evidence type="ECO:0000313" key="6">
    <source>
        <dbReference type="Proteomes" id="UP001186944"/>
    </source>
</evidence>
<dbReference type="GO" id="GO:0008168">
    <property type="term" value="F:methyltransferase activity"/>
    <property type="evidence" value="ECO:0007669"/>
    <property type="project" value="UniProtKB-KW"/>
</dbReference>
<comment type="pathway">
    <text evidence="3">Amino-acid biosynthesis; L-methionine biosynthesis via de novo pathway.</text>
</comment>
<protein>
    <recommendedName>
        <fullName evidence="4">Hcy-binding domain-containing protein</fullName>
    </recommendedName>
</protein>
<dbReference type="SUPFAM" id="SSF82282">
    <property type="entry name" value="Homocysteine S-methyltransferase"/>
    <property type="match status" value="1"/>
</dbReference>
<dbReference type="Proteomes" id="UP001186944">
    <property type="component" value="Unassembled WGS sequence"/>
</dbReference>
<keyword evidence="6" id="KW-1185">Reference proteome</keyword>
<evidence type="ECO:0000259" key="4">
    <source>
        <dbReference type="Pfam" id="PF02574"/>
    </source>
</evidence>
<gene>
    <name evidence="5" type="ORF">FSP39_024758</name>
</gene>
<accession>A0AA88Y6X4</accession>
<dbReference type="Gene3D" id="3.20.20.330">
    <property type="entry name" value="Homocysteine-binding-like domain"/>
    <property type="match status" value="2"/>
</dbReference>
<keyword evidence="1" id="KW-0489">Methyltransferase</keyword>
<dbReference type="EMBL" id="VSWD01000007">
    <property type="protein sequence ID" value="KAK3098966.1"/>
    <property type="molecule type" value="Genomic_DNA"/>
</dbReference>
<comment type="caution">
    <text evidence="5">The sequence shown here is derived from an EMBL/GenBank/DDBJ whole genome shotgun (WGS) entry which is preliminary data.</text>
</comment>
<feature type="domain" description="Hcy-binding" evidence="4">
    <location>
        <begin position="110"/>
        <end position="240"/>
    </location>
</feature>
<feature type="non-terminal residue" evidence="5">
    <location>
        <position position="1"/>
    </location>
</feature>